<evidence type="ECO:0000313" key="2">
    <source>
        <dbReference type="Proteomes" id="UP000290365"/>
    </source>
</evidence>
<organism evidence="1 2">
    <name type="scientific">Ktedonosporobacter rubrisoli</name>
    <dbReference type="NCBI Taxonomy" id="2509675"/>
    <lineage>
        <taxon>Bacteria</taxon>
        <taxon>Bacillati</taxon>
        <taxon>Chloroflexota</taxon>
        <taxon>Ktedonobacteria</taxon>
        <taxon>Ktedonobacterales</taxon>
        <taxon>Ktedonosporobacteraceae</taxon>
        <taxon>Ktedonosporobacter</taxon>
    </lineage>
</organism>
<dbReference type="RefSeq" id="WP_129887812.1">
    <property type="nucleotide sequence ID" value="NZ_CP035758.1"/>
</dbReference>
<reference evidence="1 2" key="1">
    <citation type="submission" date="2019-01" db="EMBL/GenBank/DDBJ databases">
        <title>Ktedonosporobacter rubrisoli SCAWS-G2.</title>
        <authorList>
            <person name="Huang Y."/>
            <person name="Yan B."/>
        </authorList>
    </citation>
    <scope>NUCLEOTIDE SEQUENCE [LARGE SCALE GENOMIC DNA]</scope>
    <source>
        <strain evidence="1 2">SCAWS-G2</strain>
    </source>
</reference>
<keyword evidence="2" id="KW-1185">Reference proteome</keyword>
<accession>A0A4P6JN75</accession>
<evidence type="ECO:0000313" key="1">
    <source>
        <dbReference type="EMBL" id="QBD76748.1"/>
    </source>
</evidence>
<protein>
    <recommendedName>
        <fullName evidence="3">Amine oxidase domain-containing protein</fullName>
    </recommendedName>
</protein>
<sequence length="91" mass="9856">MEEWLDLIQPGWRAEVVEKQFLPHLQVTGGMVQARTGGLSAMPQPEHSGVANVFLVGDWIGSEAHLAGASFASARRAAQSVLQYTRQPVSV</sequence>
<gene>
    <name evidence="1" type="ORF">EPA93_12320</name>
</gene>
<evidence type="ECO:0008006" key="3">
    <source>
        <dbReference type="Google" id="ProtNLM"/>
    </source>
</evidence>
<dbReference type="OrthoDB" id="269318at2"/>
<dbReference type="EMBL" id="CP035758">
    <property type="protein sequence ID" value="QBD76748.1"/>
    <property type="molecule type" value="Genomic_DNA"/>
</dbReference>
<dbReference type="KEGG" id="kbs:EPA93_12320"/>
<name>A0A4P6JN75_KTERU</name>
<dbReference type="AlphaFoldDB" id="A0A4P6JN75"/>
<proteinExistence type="predicted"/>
<dbReference type="Proteomes" id="UP000290365">
    <property type="component" value="Chromosome"/>
</dbReference>